<evidence type="ECO:0000313" key="1">
    <source>
        <dbReference type="EMBL" id="GKT18910.1"/>
    </source>
</evidence>
<sequence>MPAEDQSRALESSTRLHVDVISIKRLLKSTLPILTKDVKSLSVQAYFQITDLIAEIEREEDEMHKPLCDAPRSEALSHYRRQLRESGHISSAEVIQAENGLLPLIPIKVPITPPFFYFPLASYLPLLLRRYPGDVIPLSRASFSSKISQLLSTLGEKHPQLSPLPPFLTSAENGLLPLIPIKVPITPPFFYFPLASYLPLLLRRYPGDVIPLSRASFSSKISQLLSTLGEKHPQLSPLPPFLTSTVRPVLLALYPPQQERVVFECLTKDLARVQGDKRCPRGEYRSHSSHGHHLSIYHHPYNVKGKPFLSLDHIQISSWINQKMCSIQPTSVPIKDLSLQMDKLARNEHCHHVALSLDAHNLPEAAREIGSGCISLSFLRNGSYIPGDVFDGLHVPSLREFLVELFGSVNDVTSTLSDDVVPLSAEFVMLCDEAQSDIERSEEFESSDGEGITRRDFNICRKMWGGLWDKRYASDVDGDGRVVGMLTPIQLRSFLMSANLTVELLTRVIKDINAIISAGDGV</sequence>
<organism evidence="1 2">
    <name type="scientific">Aduncisulcus paluster</name>
    <dbReference type="NCBI Taxonomy" id="2918883"/>
    <lineage>
        <taxon>Eukaryota</taxon>
        <taxon>Metamonada</taxon>
        <taxon>Carpediemonas-like organisms</taxon>
        <taxon>Aduncisulcus</taxon>
    </lineage>
</organism>
<reference evidence="1" key="1">
    <citation type="submission" date="2022-03" db="EMBL/GenBank/DDBJ databases">
        <title>Draft genome sequence of Aduncisulcus paluster, a free-living microaerophilic Fornicata.</title>
        <authorList>
            <person name="Yuyama I."/>
            <person name="Kume K."/>
            <person name="Tamura T."/>
            <person name="Inagaki Y."/>
            <person name="Hashimoto T."/>
        </authorList>
    </citation>
    <scope>NUCLEOTIDE SEQUENCE</scope>
    <source>
        <strain evidence="1">NY0171</strain>
    </source>
</reference>
<dbReference type="EMBL" id="BQXS01011996">
    <property type="protein sequence ID" value="GKT18910.1"/>
    <property type="molecule type" value="Genomic_DNA"/>
</dbReference>
<comment type="caution">
    <text evidence="1">The sequence shown here is derived from an EMBL/GenBank/DDBJ whole genome shotgun (WGS) entry which is preliminary data.</text>
</comment>
<name>A0ABQ5JVU6_9EUKA</name>
<keyword evidence="2" id="KW-1185">Reference proteome</keyword>
<proteinExistence type="predicted"/>
<dbReference type="Proteomes" id="UP001057375">
    <property type="component" value="Unassembled WGS sequence"/>
</dbReference>
<gene>
    <name evidence="1" type="ORF">ADUPG1_011404</name>
</gene>
<accession>A0ABQ5JVU6</accession>
<evidence type="ECO:0000313" key="2">
    <source>
        <dbReference type="Proteomes" id="UP001057375"/>
    </source>
</evidence>
<protein>
    <submittedName>
        <fullName evidence="1">Uncharacterized protein</fullName>
    </submittedName>
</protein>